<accession>A0AAV3TFH2</accession>
<dbReference type="PANTHER" id="PTHR37692">
    <property type="entry name" value="HYPOTHETICAL MEMBRANE SPANNING PROTEIN"/>
    <property type="match status" value="1"/>
</dbReference>
<evidence type="ECO:0000313" key="2">
    <source>
        <dbReference type="EMBL" id="GAA0680164.1"/>
    </source>
</evidence>
<dbReference type="Proteomes" id="UP001500420">
    <property type="component" value="Unassembled WGS sequence"/>
</dbReference>
<dbReference type="AlphaFoldDB" id="A0AAV3TFH2"/>
<keyword evidence="3" id="KW-1185">Reference proteome</keyword>
<feature type="transmembrane region" description="Helical" evidence="1">
    <location>
        <begin position="167"/>
        <end position="186"/>
    </location>
</feature>
<dbReference type="EMBL" id="BAAADV010000007">
    <property type="protein sequence ID" value="GAA0680164.1"/>
    <property type="molecule type" value="Genomic_DNA"/>
</dbReference>
<protein>
    <submittedName>
        <fullName evidence="2">DUF420 domain-containing protein</fullName>
    </submittedName>
</protein>
<feature type="transmembrane region" description="Helical" evidence="1">
    <location>
        <begin position="50"/>
        <end position="71"/>
    </location>
</feature>
<feature type="transmembrane region" description="Helical" evidence="1">
    <location>
        <begin position="83"/>
        <end position="101"/>
    </location>
</feature>
<keyword evidence="1" id="KW-0812">Transmembrane</keyword>
<proteinExistence type="predicted"/>
<sequence length="202" mass="21686">MATATPRQRVKDNVGAVTVLLTVVGYGLVAGTFGGWLPVFPEISESGVNLLGHAIAVVNSLAVICLCAGWYWIRNGEVDKHRAAMSAAFVLIILFLLMYLPKVGGGGQKAIVDTVPELVRYSYFAMLLVHIVLSVVTMPVVLYAFLLGLTHTPAELRNTPHAKVGRIAAGSWILSLVLGVVTYVILNHAYGYTFEPALVVLP</sequence>
<evidence type="ECO:0000256" key="1">
    <source>
        <dbReference type="SAM" id="Phobius"/>
    </source>
</evidence>
<dbReference type="PANTHER" id="PTHR37692:SF1">
    <property type="entry name" value="DUF420 DOMAIN-CONTAINING PROTEIN"/>
    <property type="match status" value="1"/>
</dbReference>
<comment type="caution">
    <text evidence="2">The sequence shown here is derived from an EMBL/GenBank/DDBJ whole genome shotgun (WGS) entry which is preliminary data.</text>
</comment>
<name>A0AAV3TFH2_9EURY</name>
<dbReference type="Pfam" id="PF04238">
    <property type="entry name" value="DUF420"/>
    <property type="match status" value="1"/>
</dbReference>
<evidence type="ECO:0000313" key="3">
    <source>
        <dbReference type="Proteomes" id="UP001500420"/>
    </source>
</evidence>
<keyword evidence="1" id="KW-0472">Membrane</keyword>
<dbReference type="InterPro" id="IPR007352">
    <property type="entry name" value="DUF420"/>
</dbReference>
<dbReference type="RefSeq" id="WP_343775027.1">
    <property type="nucleotide sequence ID" value="NZ_BAAADV010000007.1"/>
</dbReference>
<feature type="transmembrane region" description="Helical" evidence="1">
    <location>
        <begin position="121"/>
        <end position="146"/>
    </location>
</feature>
<feature type="transmembrane region" description="Helical" evidence="1">
    <location>
        <begin position="14"/>
        <end position="38"/>
    </location>
</feature>
<keyword evidence="1" id="KW-1133">Transmembrane helix</keyword>
<gene>
    <name evidence="2" type="ORF">GCM10009020_31150</name>
</gene>
<organism evidence="2 3">
    <name type="scientific">Natronoarchaeum mannanilyticum</name>
    <dbReference type="NCBI Taxonomy" id="926360"/>
    <lineage>
        <taxon>Archaea</taxon>
        <taxon>Methanobacteriati</taxon>
        <taxon>Methanobacteriota</taxon>
        <taxon>Stenosarchaea group</taxon>
        <taxon>Halobacteria</taxon>
        <taxon>Halobacteriales</taxon>
        <taxon>Natronoarchaeaceae</taxon>
    </lineage>
</organism>
<reference evidence="2 3" key="1">
    <citation type="journal article" date="2019" name="Int. J. Syst. Evol. Microbiol.">
        <title>The Global Catalogue of Microorganisms (GCM) 10K type strain sequencing project: providing services to taxonomists for standard genome sequencing and annotation.</title>
        <authorList>
            <consortium name="The Broad Institute Genomics Platform"/>
            <consortium name="The Broad Institute Genome Sequencing Center for Infectious Disease"/>
            <person name="Wu L."/>
            <person name="Ma J."/>
        </authorList>
    </citation>
    <scope>NUCLEOTIDE SEQUENCE [LARGE SCALE GENOMIC DNA]</scope>
    <source>
        <strain evidence="2 3">JCM 16328</strain>
    </source>
</reference>